<evidence type="ECO:0000256" key="3">
    <source>
        <dbReference type="ARBA" id="ARBA00022448"/>
    </source>
</evidence>
<dbReference type="Pfam" id="PF00892">
    <property type="entry name" value="EamA"/>
    <property type="match status" value="1"/>
</dbReference>
<feature type="transmembrane region" description="Helical" evidence="8">
    <location>
        <begin position="208"/>
        <end position="228"/>
    </location>
</feature>
<dbReference type="InterPro" id="IPR037185">
    <property type="entry name" value="EmrE-like"/>
</dbReference>
<sequence length="293" mass="32994">MLKGITFSLLASFLFGYLYYFSTLLMPLKGTDIFGYRIIFTLPFVALAVVVFKQRLALVQHLKRIQNQPHLSLIFLINGAMMGFQMWLFLWAPNNGSALSVSFGYLLLPIVMVAAARFIFKEKISRLKFIAVIIATIGVCSTILIKGEISWEAIAISFGYTFYFSLRKAFKFTDLGAFFLEMSSLLPICIYFAWQVDIPQIQQSNPHILGLLFILGLLSGIALNAYIAASNFLPMNLLGLLGYVEPILMFGISLLIGEKMDSESYPLFFCLIIAMIFIITDSVLKIKRKKHAV</sequence>
<feature type="domain" description="EamA" evidence="9">
    <location>
        <begin position="3"/>
        <end position="141"/>
    </location>
</feature>
<organism evidence="10 11">
    <name type="scientific">Rodentibacter caecimuris</name>
    <dbReference type="NCBI Taxonomy" id="1796644"/>
    <lineage>
        <taxon>Bacteria</taxon>
        <taxon>Pseudomonadati</taxon>
        <taxon>Pseudomonadota</taxon>
        <taxon>Gammaproteobacteria</taxon>
        <taxon>Pasteurellales</taxon>
        <taxon>Pasteurellaceae</taxon>
        <taxon>Rodentibacter</taxon>
    </lineage>
</organism>
<dbReference type="InterPro" id="IPR000620">
    <property type="entry name" value="EamA_dom"/>
</dbReference>
<evidence type="ECO:0000256" key="6">
    <source>
        <dbReference type="ARBA" id="ARBA00022989"/>
    </source>
</evidence>
<evidence type="ECO:0000256" key="2">
    <source>
        <dbReference type="ARBA" id="ARBA00007362"/>
    </source>
</evidence>
<feature type="transmembrane region" description="Helical" evidence="8">
    <location>
        <begin position="264"/>
        <end position="284"/>
    </location>
</feature>
<keyword evidence="11" id="KW-1185">Reference proteome</keyword>
<evidence type="ECO:0000259" key="9">
    <source>
        <dbReference type="Pfam" id="PF00892"/>
    </source>
</evidence>
<keyword evidence="3" id="KW-0813">Transport</keyword>
<accession>A0ABX3KZK3</accession>
<feature type="transmembrane region" description="Helical" evidence="8">
    <location>
        <begin position="240"/>
        <end position="258"/>
    </location>
</feature>
<dbReference type="RefSeq" id="WP_077462228.1">
    <property type="nucleotide sequence ID" value="NZ_MLAA01000002.1"/>
</dbReference>
<keyword evidence="7 8" id="KW-0472">Membrane</keyword>
<name>A0ABX3KZK3_9PAST</name>
<feature type="transmembrane region" description="Helical" evidence="8">
    <location>
        <begin position="127"/>
        <end position="145"/>
    </location>
</feature>
<evidence type="ECO:0000256" key="8">
    <source>
        <dbReference type="SAM" id="Phobius"/>
    </source>
</evidence>
<evidence type="ECO:0000313" key="11">
    <source>
        <dbReference type="Proteomes" id="UP000188820"/>
    </source>
</evidence>
<keyword evidence="4" id="KW-1003">Cell membrane</keyword>
<evidence type="ECO:0000256" key="7">
    <source>
        <dbReference type="ARBA" id="ARBA00023136"/>
    </source>
</evidence>
<dbReference type="NCBIfam" id="TIGR00688">
    <property type="entry name" value="rarD"/>
    <property type="match status" value="1"/>
</dbReference>
<evidence type="ECO:0000256" key="5">
    <source>
        <dbReference type="ARBA" id="ARBA00022692"/>
    </source>
</evidence>
<reference evidence="10 11" key="1">
    <citation type="submission" date="2016-10" db="EMBL/GenBank/DDBJ databases">
        <title>Rodentibacter gen. nov. and new species.</title>
        <authorList>
            <person name="Christensen H."/>
        </authorList>
    </citation>
    <scope>NUCLEOTIDE SEQUENCE [LARGE SCALE GENOMIC DNA]</scope>
    <source>
        <strain evidence="10 11">1998236014</strain>
    </source>
</reference>
<feature type="transmembrane region" description="Helical" evidence="8">
    <location>
        <begin position="151"/>
        <end position="166"/>
    </location>
</feature>
<proteinExistence type="inferred from homology"/>
<dbReference type="SUPFAM" id="SSF103481">
    <property type="entry name" value="Multidrug resistance efflux transporter EmrE"/>
    <property type="match status" value="1"/>
</dbReference>
<keyword evidence="5 8" id="KW-0812">Transmembrane</keyword>
<protein>
    <submittedName>
        <fullName evidence="10">Permease</fullName>
    </submittedName>
</protein>
<comment type="subcellular location">
    <subcellularLocation>
        <location evidence="1">Cell membrane</location>
        <topology evidence="1">Multi-pass membrane protein</topology>
    </subcellularLocation>
</comment>
<gene>
    <name evidence="10" type="ORF">BKG89_00435</name>
</gene>
<comment type="similarity">
    <text evidence="2">Belongs to the EamA transporter family.</text>
</comment>
<feature type="transmembrane region" description="Helical" evidence="8">
    <location>
        <begin position="73"/>
        <end position="92"/>
    </location>
</feature>
<feature type="transmembrane region" description="Helical" evidence="8">
    <location>
        <begin position="178"/>
        <end position="196"/>
    </location>
</feature>
<feature type="transmembrane region" description="Helical" evidence="8">
    <location>
        <begin position="98"/>
        <end position="120"/>
    </location>
</feature>
<comment type="caution">
    <text evidence="10">The sequence shown here is derived from an EMBL/GenBank/DDBJ whole genome shotgun (WGS) entry which is preliminary data.</text>
</comment>
<evidence type="ECO:0000256" key="4">
    <source>
        <dbReference type="ARBA" id="ARBA00022475"/>
    </source>
</evidence>
<dbReference type="InterPro" id="IPR004626">
    <property type="entry name" value="RarD"/>
</dbReference>
<feature type="transmembrane region" description="Helical" evidence="8">
    <location>
        <begin position="34"/>
        <end position="52"/>
    </location>
</feature>
<dbReference type="Proteomes" id="UP000188820">
    <property type="component" value="Unassembled WGS sequence"/>
</dbReference>
<dbReference type="EMBL" id="MLAA01000002">
    <property type="protein sequence ID" value="OOF71333.1"/>
    <property type="molecule type" value="Genomic_DNA"/>
</dbReference>
<feature type="transmembrane region" description="Helical" evidence="8">
    <location>
        <begin position="7"/>
        <end position="28"/>
    </location>
</feature>
<keyword evidence="6 8" id="KW-1133">Transmembrane helix</keyword>
<evidence type="ECO:0000313" key="10">
    <source>
        <dbReference type="EMBL" id="OOF71333.1"/>
    </source>
</evidence>
<evidence type="ECO:0000256" key="1">
    <source>
        <dbReference type="ARBA" id="ARBA00004651"/>
    </source>
</evidence>